<organism evidence="2">
    <name type="scientific">Guillardia theta</name>
    <name type="common">Cryptophyte</name>
    <name type="synonym">Cryptomonas phi</name>
    <dbReference type="NCBI Taxonomy" id="55529"/>
    <lineage>
        <taxon>Eukaryota</taxon>
        <taxon>Cryptophyceae</taxon>
        <taxon>Pyrenomonadales</taxon>
        <taxon>Geminigeraceae</taxon>
        <taxon>Guillardia</taxon>
    </lineage>
</organism>
<reference evidence="2" key="1">
    <citation type="submission" date="2021-01" db="EMBL/GenBank/DDBJ databases">
        <authorList>
            <person name="Corre E."/>
            <person name="Pelletier E."/>
            <person name="Niang G."/>
            <person name="Scheremetjew M."/>
            <person name="Finn R."/>
            <person name="Kale V."/>
            <person name="Holt S."/>
            <person name="Cochrane G."/>
            <person name="Meng A."/>
            <person name="Brown T."/>
            <person name="Cohen L."/>
        </authorList>
    </citation>
    <scope>NUCLEOTIDE SEQUENCE</scope>
    <source>
        <strain evidence="2">CCMP 2712</strain>
    </source>
</reference>
<feature type="region of interest" description="Disordered" evidence="1">
    <location>
        <begin position="1"/>
        <end position="34"/>
    </location>
</feature>
<dbReference type="AlphaFoldDB" id="A0A7S4L2S4"/>
<proteinExistence type="predicted"/>
<accession>A0A7S4L2S4</accession>
<gene>
    <name evidence="2" type="ORF">GTHE00462_LOCUS22330</name>
</gene>
<protein>
    <submittedName>
        <fullName evidence="2">Uncharacterized protein</fullName>
    </submittedName>
</protein>
<evidence type="ECO:0000256" key="1">
    <source>
        <dbReference type="SAM" id="MobiDB-lite"/>
    </source>
</evidence>
<evidence type="ECO:0000313" key="2">
    <source>
        <dbReference type="EMBL" id="CAE2312683.1"/>
    </source>
</evidence>
<name>A0A7S4L2S4_GUITH</name>
<sequence length="248" mass="27689">MSRNCASSPPLPDHGSAASSPQDKESKCKSVKLKRKQRDYTSFPCAVPALEVDVYTSRRSDFFEEDSRCKALFERQSKHPNCGQTSDASRCIAHCKLSINLDAQIKLPSLAEIGHCELSVFQACSSGPAAFFPKDLTCVDVIPLSYYNKYIFPILRPVVMLVESKIPASKDHLSLRQALEKSDRLALVQLRSLTIQSCIIHQRVSCNVCLQEILAVTVGSSAIVQKELRHWIPDFNPDCLVGIFVQYR</sequence>
<dbReference type="EMBL" id="HBKN01028800">
    <property type="protein sequence ID" value="CAE2312683.1"/>
    <property type="molecule type" value="Transcribed_RNA"/>
</dbReference>